<dbReference type="InterPro" id="IPR003309">
    <property type="entry name" value="SCAN_dom"/>
</dbReference>
<evidence type="ECO:0000313" key="4">
    <source>
        <dbReference type="Ensembl" id="ENSPTXP00000023513.1"/>
    </source>
</evidence>
<evidence type="ECO:0000259" key="3">
    <source>
        <dbReference type="PROSITE" id="PS50804"/>
    </source>
</evidence>
<dbReference type="Gene3D" id="1.10.4020.10">
    <property type="entry name" value="DNA breaking-rejoining enzymes"/>
    <property type="match status" value="1"/>
</dbReference>
<accession>A0A670ZKZ1</accession>
<dbReference type="InterPro" id="IPR050916">
    <property type="entry name" value="SCAN-C2H2_zinc_finger"/>
</dbReference>
<name>A0A670ZKZ1_PSETE</name>
<dbReference type="SUPFAM" id="SSF47353">
    <property type="entry name" value="Retrovirus capsid dimerization domain-like"/>
    <property type="match status" value="1"/>
</dbReference>
<dbReference type="PANTHER" id="PTHR45935:SF15">
    <property type="entry name" value="SCAN BOX DOMAIN-CONTAINING PROTEIN"/>
    <property type="match status" value="1"/>
</dbReference>
<dbReference type="Proteomes" id="UP000472273">
    <property type="component" value="Unplaced"/>
</dbReference>
<evidence type="ECO:0000313" key="5">
    <source>
        <dbReference type="Proteomes" id="UP000472273"/>
    </source>
</evidence>
<proteinExistence type="predicted"/>
<dbReference type="GeneTree" id="ENSGT00940000154715"/>
<evidence type="ECO:0000256" key="2">
    <source>
        <dbReference type="SAM" id="MobiDB-lite"/>
    </source>
</evidence>
<dbReference type="FunFam" id="1.10.4020.10:FF:000001">
    <property type="entry name" value="zinc finger protein 263 isoform X1"/>
    <property type="match status" value="1"/>
</dbReference>
<dbReference type="Ensembl" id="ENSPTXT00000024242.1">
    <property type="protein sequence ID" value="ENSPTXP00000023513.1"/>
    <property type="gene ID" value="ENSPTXG00000016337.1"/>
</dbReference>
<dbReference type="CDD" id="cd07936">
    <property type="entry name" value="SCAN"/>
    <property type="match status" value="1"/>
</dbReference>
<dbReference type="SMART" id="SM00431">
    <property type="entry name" value="SCAN"/>
    <property type="match status" value="1"/>
</dbReference>
<sequence>MENRGPVRKVPRGRKNSHPVQLGAIQDFSVGLDSRFIKQEPEENSQVKEEILEGEETPRQRQWFRRFCYQQAEGPREAASQLRELCHRWLKPEEHTKEQILELLVLEQFVSILPMEIQSWVQESSPETCSEAVALAEDFLERQPEERLPSSPGRDQGHEKAPRKRKGLMVVSSLPAKRREAQVREWKYLPHHCWATCNTGSARLTTKISNNNST</sequence>
<dbReference type="InterPro" id="IPR038269">
    <property type="entry name" value="SCAN_sf"/>
</dbReference>
<dbReference type="Pfam" id="PF02023">
    <property type="entry name" value="SCAN"/>
    <property type="match status" value="1"/>
</dbReference>
<dbReference type="PROSITE" id="PS50804">
    <property type="entry name" value="SCAN_BOX"/>
    <property type="match status" value="1"/>
</dbReference>
<reference evidence="4" key="1">
    <citation type="submission" date="2025-08" db="UniProtKB">
        <authorList>
            <consortium name="Ensembl"/>
        </authorList>
    </citation>
    <scope>IDENTIFICATION</scope>
</reference>
<dbReference type="AlphaFoldDB" id="A0A670ZKZ1"/>
<organism evidence="4 5">
    <name type="scientific">Pseudonaja textilis</name>
    <name type="common">Eastern brown snake</name>
    <dbReference type="NCBI Taxonomy" id="8673"/>
    <lineage>
        <taxon>Eukaryota</taxon>
        <taxon>Metazoa</taxon>
        <taxon>Chordata</taxon>
        <taxon>Craniata</taxon>
        <taxon>Vertebrata</taxon>
        <taxon>Euteleostomi</taxon>
        <taxon>Lepidosauria</taxon>
        <taxon>Squamata</taxon>
        <taxon>Bifurcata</taxon>
        <taxon>Unidentata</taxon>
        <taxon>Episquamata</taxon>
        <taxon>Toxicofera</taxon>
        <taxon>Serpentes</taxon>
        <taxon>Colubroidea</taxon>
        <taxon>Elapidae</taxon>
        <taxon>Hydrophiinae</taxon>
        <taxon>Pseudonaja</taxon>
    </lineage>
</organism>
<dbReference type="PANTHER" id="PTHR45935">
    <property type="entry name" value="PROTEIN ZBED8-RELATED"/>
    <property type="match status" value="1"/>
</dbReference>
<feature type="region of interest" description="Disordered" evidence="2">
    <location>
        <begin position="141"/>
        <end position="170"/>
    </location>
</feature>
<keyword evidence="1" id="KW-0539">Nucleus</keyword>
<evidence type="ECO:0000256" key="1">
    <source>
        <dbReference type="ARBA" id="ARBA00023242"/>
    </source>
</evidence>
<keyword evidence="5" id="KW-1185">Reference proteome</keyword>
<feature type="domain" description="SCAN box" evidence="3">
    <location>
        <begin position="61"/>
        <end position="143"/>
    </location>
</feature>
<protein>
    <recommendedName>
        <fullName evidence="3">SCAN box domain-containing protein</fullName>
    </recommendedName>
</protein>
<reference evidence="4" key="2">
    <citation type="submission" date="2025-09" db="UniProtKB">
        <authorList>
            <consortium name="Ensembl"/>
        </authorList>
    </citation>
    <scope>IDENTIFICATION</scope>
</reference>